<sequence>MKKTILFGLALLAATTLQAQEKTESKLVVKPSGRVLLDAGVFDASDEVNNQLNDGMGIPDMRVGFKATYEDWTAKVDIGYAYGKVGMKDVFIEHSLGKKSLIRAGYFVHQYGLQSATSSSFKISMEEPRSNQALNNSRLLGVMFEHSDLRYLVTTSFFSETDAMKMTSDKTGNQGIGVMARALYRPLTEPGRIFHVGISGAYESPRYNSNSELNHKSFVLSTTWPTRIAQVTSMQATVDHAKAMYKFTPEVCAAYNRLGLEAQYFYNSVTRDNGYHSFQATGGYAALRGLILGKQYKYNYWDGGIDTPARGSLELVLAYDYLDMSDPEANIRGGRSNDFSATMNYYINKYMIWRVRGSYTKVSNRAGYDDDHFTALETRLQIKF</sequence>
<evidence type="ECO:0000313" key="3">
    <source>
        <dbReference type="Proteomes" id="UP000438914"/>
    </source>
</evidence>
<dbReference type="SUPFAM" id="SSF56935">
    <property type="entry name" value="Porins"/>
    <property type="match status" value="1"/>
</dbReference>
<accession>A0A7K0KDI0</accession>
<protein>
    <submittedName>
        <fullName evidence="2">ATPase</fullName>
    </submittedName>
</protein>
<dbReference type="InterPro" id="IPR023614">
    <property type="entry name" value="Porin_dom_sf"/>
</dbReference>
<dbReference type="RefSeq" id="WP_154533574.1">
    <property type="nucleotide sequence ID" value="NZ_VUNG01000007.1"/>
</dbReference>
<dbReference type="EMBL" id="VUNG01000007">
    <property type="protein sequence ID" value="MST83991.1"/>
    <property type="molecule type" value="Genomic_DNA"/>
</dbReference>
<keyword evidence="3" id="KW-1185">Reference proteome</keyword>
<dbReference type="Proteomes" id="UP000438914">
    <property type="component" value="Unassembled WGS sequence"/>
</dbReference>
<feature type="chain" id="PRO_5029505060" evidence="1">
    <location>
        <begin position="20"/>
        <end position="384"/>
    </location>
</feature>
<dbReference type="Pfam" id="PF07396">
    <property type="entry name" value="Porin_O_P"/>
    <property type="match status" value="1"/>
</dbReference>
<dbReference type="AlphaFoldDB" id="A0A7K0KDI0"/>
<gene>
    <name evidence="2" type="ORF">FYJ73_04805</name>
</gene>
<comment type="caution">
    <text evidence="2">The sequence shown here is derived from an EMBL/GenBank/DDBJ whole genome shotgun (WGS) entry which is preliminary data.</text>
</comment>
<feature type="signal peptide" evidence="1">
    <location>
        <begin position="1"/>
        <end position="19"/>
    </location>
</feature>
<reference evidence="2 3" key="1">
    <citation type="submission" date="2019-08" db="EMBL/GenBank/DDBJ databases">
        <title>In-depth cultivation of the pig gut microbiome towards novel bacterial diversity and tailored functional studies.</title>
        <authorList>
            <person name="Wylensek D."/>
            <person name="Hitch T.C.A."/>
            <person name="Clavel T."/>
        </authorList>
    </citation>
    <scope>NUCLEOTIDE SEQUENCE [LARGE SCALE GENOMIC DNA]</scope>
    <source>
        <strain evidence="2 3">LKV-178-WT-2A</strain>
    </source>
</reference>
<dbReference type="InterPro" id="IPR010870">
    <property type="entry name" value="Porin_O/P"/>
</dbReference>
<proteinExistence type="predicted"/>
<evidence type="ECO:0000313" key="2">
    <source>
        <dbReference type="EMBL" id="MST83991.1"/>
    </source>
</evidence>
<evidence type="ECO:0000256" key="1">
    <source>
        <dbReference type="SAM" id="SignalP"/>
    </source>
</evidence>
<organism evidence="2 3">
    <name type="scientific">Hallella mizrahii</name>
    <dbReference type="NCBI Taxonomy" id="2606637"/>
    <lineage>
        <taxon>Bacteria</taxon>
        <taxon>Pseudomonadati</taxon>
        <taxon>Bacteroidota</taxon>
        <taxon>Bacteroidia</taxon>
        <taxon>Bacteroidales</taxon>
        <taxon>Prevotellaceae</taxon>
        <taxon>Hallella</taxon>
    </lineage>
</organism>
<keyword evidence="1" id="KW-0732">Signal</keyword>
<name>A0A7K0KDI0_9BACT</name>
<dbReference type="Gene3D" id="2.40.160.10">
    <property type="entry name" value="Porin"/>
    <property type="match status" value="1"/>
</dbReference>